<feature type="transmembrane region" description="Helical" evidence="1">
    <location>
        <begin position="88"/>
        <end position="108"/>
    </location>
</feature>
<evidence type="ECO:0000259" key="3">
    <source>
        <dbReference type="Pfam" id="PF16344"/>
    </source>
</evidence>
<keyword evidence="1" id="KW-1133">Transmembrane helix</keyword>
<name>A0A412X0U9_9BACT</name>
<dbReference type="Gene3D" id="2.60.120.1440">
    <property type="match status" value="1"/>
</dbReference>
<dbReference type="AlphaFoldDB" id="A0A412X0U9"/>
<evidence type="ECO:0000256" key="1">
    <source>
        <dbReference type="SAM" id="Phobius"/>
    </source>
</evidence>
<organism evidence="4 5">
    <name type="scientific">Butyricimonas virosa</name>
    <dbReference type="NCBI Taxonomy" id="544645"/>
    <lineage>
        <taxon>Bacteria</taxon>
        <taxon>Pseudomonadati</taxon>
        <taxon>Bacteroidota</taxon>
        <taxon>Bacteroidia</taxon>
        <taxon>Bacteroidales</taxon>
        <taxon>Odoribacteraceae</taxon>
        <taxon>Butyricimonas</taxon>
    </lineage>
</organism>
<reference evidence="4 5" key="1">
    <citation type="submission" date="2018-08" db="EMBL/GenBank/DDBJ databases">
        <title>A genome reference for cultivated species of the human gut microbiota.</title>
        <authorList>
            <person name="Zou Y."/>
            <person name="Xue W."/>
            <person name="Luo G."/>
        </authorList>
    </citation>
    <scope>NUCLEOTIDE SEQUENCE [LARGE SCALE GENOMIC DNA]</scope>
    <source>
        <strain evidence="4 5">AF14-49</strain>
    </source>
</reference>
<dbReference type="Gene3D" id="3.55.50.30">
    <property type="match status" value="1"/>
</dbReference>
<feature type="domain" description="FecR protein" evidence="2">
    <location>
        <begin position="182"/>
        <end position="275"/>
    </location>
</feature>
<gene>
    <name evidence="4" type="ORF">DWW18_10165</name>
</gene>
<evidence type="ECO:0000313" key="5">
    <source>
        <dbReference type="Proteomes" id="UP000283589"/>
    </source>
</evidence>
<proteinExistence type="predicted"/>
<comment type="caution">
    <text evidence="4">The sequence shown here is derived from an EMBL/GenBank/DDBJ whole genome shotgun (WGS) entry which is preliminary data.</text>
</comment>
<dbReference type="RefSeq" id="WP_118260398.1">
    <property type="nucleotide sequence ID" value="NZ_CALBWO010000071.1"/>
</dbReference>
<dbReference type="InterPro" id="IPR006860">
    <property type="entry name" value="FecR"/>
</dbReference>
<dbReference type="Pfam" id="PF04773">
    <property type="entry name" value="FecR"/>
    <property type="match status" value="1"/>
</dbReference>
<dbReference type="PANTHER" id="PTHR30273:SF2">
    <property type="entry name" value="PROTEIN FECR"/>
    <property type="match status" value="1"/>
</dbReference>
<dbReference type="Pfam" id="PF16344">
    <property type="entry name" value="FecR_C"/>
    <property type="match status" value="1"/>
</dbReference>
<accession>A0A412X0U9</accession>
<dbReference type="EMBL" id="QRZA01000011">
    <property type="protein sequence ID" value="RGV33756.1"/>
    <property type="molecule type" value="Genomic_DNA"/>
</dbReference>
<dbReference type="PANTHER" id="PTHR30273">
    <property type="entry name" value="PERIPLASMIC SIGNAL SENSOR AND SIGMA FACTOR ACTIVATOR FECR-RELATED"/>
    <property type="match status" value="1"/>
</dbReference>
<keyword evidence="1" id="KW-0472">Membrane</keyword>
<evidence type="ECO:0000259" key="2">
    <source>
        <dbReference type="Pfam" id="PF04773"/>
    </source>
</evidence>
<keyword evidence="1" id="KW-0812">Transmembrane</keyword>
<protein>
    <submittedName>
        <fullName evidence="4">FecR family protein</fullName>
    </submittedName>
</protein>
<dbReference type="InterPro" id="IPR012373">
    <property type="entry name" value="Ferrdict_sens_TM"/>
</dbReference>
<dbReference type="Proteomes" id="UP000283589">
    <property type="component" value="Unassembled WGS sequence"/>
</dbReference>
<feature type="domain" description="Protein FecR C-terminal" evidence="3">
    <location>
        <begin position="320"/>
        <end position="388"/>
    </location>
</feature>
<sequence>MDKKINISWDILVKKVRWGLTPEEESAFQEWLAQDKSHEVYFERVRKVWGAEEPTSSLKSNLSKVMTHFDAYVEKEKELRRRRIMRNVYWYAACLLVVLSVGGGMWFFSQHDEPVKMEPKVAQDILPGGNKAIILLADGEKVDVEWLADSSRYKVDGIEVTTGEGKIRYKGKNNTKVEYNTIMIPRGGEYQVELSDGTKVWLNAETQLRIPTAFVGTERRVFLKGEAYFDVTKNDKQPFIVETDLGEVKVYGTQFNVKFYPEEKEIKATLVEGNIGFKSEEVAELKIKPGYQLRLVEGAKKPEVKPVKIYNEIAWKNRMFCFESERLESIMLKLERWYNVDIIFEDSGLKKFKFSGNLNRYDNIDKILHFFEEVFDVKFAVEENTIKVMRK</sequence>
<dbReference type="STRING" id="1121130.GCA_000519105_01589"/>
<evidence type="ECO:0000313" key="4">
    <source>
        <dbReference type="EMBL" id="RGV33756.1"/>
    </source>
</evidence>
<dbReference type="InterPro" id="IPR032508">
    <property type="entry name" value="FecR_C"/>
</dbReference>
<dbReference type="GO" id="GO:0016989">
    <property type="term" value="F:sigma factor antagonist activity"/>
    <property type="evidence" value="ECO:0007669"/>
    <property type="project" value="TreeGrafter"/>
</dbReference>